<dbReference type="InterPro" id="IPR000212">
    <property type="entry name" value="DNA_helicase_UvrD/REP"/>
</dbReference>
<dbReference type="InterPro" id="IPR013986">
    <property type="entry name" value="DExx_box_DNA_helicase_dom_sf"/>
</dbReference>
<dbReference type="Proteomes" id="UP000652427">
    <property type="component" value="Unassembled WGS sequence"/>
</dbReference>
<dbReference type="PANTHER" id="PTHR11070">
    <property type="entry name" value="UVRD / RECB / PCRA DNA HELICASE FAMILY MEMBER"/>
    <property type="match status" value="1"/>
</dbReference>
<comment type="catalytic activity">
    <reaction evidence="11">
        <text>ATP + H2O = ADP + phosphate + H(+)</text>
        <dbReference type="Rhea" id="RHEA:13065"/>
        <dbReference type="ChEBI" id="CHEBI:15377"/>
        <dbReference type="ChEBI" id="CHEBI:15378"/>
        <dbReference type="ChEBI" id="CHEBI:30616"/>
        <dbReference type="ChEBI" id="CHEBI:43474"/>
        <dbReference type="ChEBI" id="CHEBI:456216"/>
        <dbReference type="EC" id="5.6.2.4"/>
    </reaction>
</comment>
<keyword evidence="7" id="KW-0413">Isomerase</keyword>
<evidence type="ECO:0000256" key="5">
    <source>
        <dbReference type="ARBA" id="ARBA00022840"/>
    </source>
</evidence>
<feature type="binding site" evidence="12">
    <location>
        <begin position="45"/>
        <end position="52"/>
    </location>
    <ligand>
        <name>ATP</name>
        <dbReference type="ChEBI" id="CHEBI:30616"/>
    </ligand>
</feature>
<evidence type="ECO:0000256" key="8">
    <source>
        <dbReference type="ARBA" id="ARBA00034617"/>
    </source>
</evidence>
<dbReference type="CDD" id="cd18807">
    <property type="entry name" value="SF1_C_UvrD"/>
    <property type="match status" value="1"/>
</dbReference>
<keyword evidence="5 12" id="KW-0067">ATP-binding</keyword>
<evidence type="ECO:0000313" key="17">
    <source>
        <dbReference type="Proteomes" id="UP000652427"/>
    </source>
</evidence>
<dbReference type="Gene3D" id="1.10.486.10">
    <property type="entry name" value="PCRA, domain 4"/>
    <property type="match status" value="1"/>
</dbReference>
<evidence type="ECO:0000256" key="7">
    <source>
        <dbReference type="ARBA" id="ARBA00023235"/>
    </source>
</evidence>
<feature type="domain" description="UvrD-like helicase ATP-binding" evidence="14">
    <location>
        <begin position="24"/>
        <end position="305"/>
    </location>
</feature>
<dbReference type="EMBL" id="JABWMH010000002">
    <property type="protein sequence ID" value="NVD27420.1"/>
    <property type="molecule type" value="Genomic_DNA"/>
</dbReference>
<comment type="caution">
    <text evidence="16">The sequence shown here is derived from an EMBL/GenBank/DDBJ whole genome shotgun (WGS) entry which is preliminary data.</text>
</comment>
<keyword evidence="3 12" id="KW-0378">Hydrolase</keyword>
<dbReference type="SUPFAM" id="SSF52540">
    <property type="entry name" value="P-loop containing nucleoside triphosphate hydrolases"/>
    <property type="match status" value="1"/>
</dbReference>
<evidence type="ECO:0000256" key="11">
    <source>
        <dbReference type="ARBA" id="ARBA00048988"/>
    </source>
</evidence>
<dbReference type="PROSITE" id="PS51217">
    <property type="entry name" value="UVRD_HELICASE_CTER"/>
    <property type="match status" value="1"/>
</dbReference>
<dbReference type="Gene3D" id="3.40.50.300">
    <property type="entry name" value="P-loop containing nucleotide triphosphate hydrolases"/>
    <property type="match status" value="2"/>
</dbReference>
<evidence type="ECO:0000256" key="10">
    <source>
        <dbReference type="ARBA" id="ARBA00034923"/>
    </source>
</evidence>
<dbReference type="RefSeq" id="WP_176278949.1">
    <property type="nucleotide sequence ID" value="NZ_JABWMH010000002.1"/>
</dbReference>
<evidence type="ECO:0000259" key="15">
    <source>
        <dbReference type="PROSITE" id="PS51217"/>
    </source>
</evidence>
<evidence type="ECO:0000313" key="16">
    <source>
        <dbReference type="EMBL" id="NVD27420.1"/>
    </source>
</evidence>
<dbReference type="InterPro" id="IPR027417">
    <property type="entry name" value="P-loop_NTPase"/>
</dbReference>
<evidence type="ECO:0000259" key="14">
    <source>
        <dbReference type="PROSITE" id="PS51198"/>
    </source>
</evidence>
<name>A0ABX2N120_9SPHN</name>
<dbReference type="PROSITE" id="PS51198">
    <property type="entry name" value="UVRD_HELICASE_ATP_BIND"/>
    <property type="match status" value="1"/>
</dbReference>
<dbReference type="EC" id="5.6.2.4" evidence="9"/>
<gene>
    <name evidence="16" type="ORF">HUO14_05825</name>
</gene>
<dbReference type="Pfam" id="PF00580">
    <property type="entry name" value="UvrD-helicase"/>
    <property type="match status" value="1"/>
</dbReference>
<keyword evidence="6" id="KW-0238">DNA-binding</keyword>
<dbReference type="CDD" id="cd17932">
    <property type="entry name" value="DEXQc_UvrD"/>
    <property type="match status" value="1"/>
</dbReference>
<feature type="region of interest" description="Disordered" evidence="13">
    <location>
        <begin position="686"/>
        <end position="706"/>
    </location>
</feature>
<feature type="domain" description="UvrD-like helicase C-terminal" evidence="15">
    <location>
        <begin position="306"/>
        <end position="574"/>
    </location>
</feature>
<evidence type="ECO:0000256" key="3">
    <source>
        <dbReference type="ARBA" id="ARBA00022801"/>
    </source>
</evidence>
<keyword evidence="17" id="KW-1185">Reference proteome</keyword>
<evidence type="ECO:0000256" key="6">
    <source>
        <dbReference type="ARBA" id="ARBA00023125"/>
    </source>
</evidence>
<comment type="catalytic activity">
    <reaction evidence="8">
        <text>Couples ATP hydrolysis with the unwinding of duplex DNA by translocating in the 3'-5' direction.</text>
        <dbReference type="EC" id="5.6.2.4"/>
    </reaction>
</comment>
<keyword evidence="2 12" id="KW-0547">Nucleotide-binding</keyword>
<sequence>MFPNCSRVSEPVKHPQESDPPYVKGLNAPQREAVLTTEGPVLVLAGAGTGKTAALTRRLAHIVFSRKAWPSEILAVTFTNKAAREMKERIGSIVGESFEGMPWLGTFHSIGAKMLRQHAELVGLQSNFTILDTDDQLRLLKQLIRAAEIDEKRWPPRMLAGLIDQWKNRGLNPQDLDASENERYANGRGQEFYAAYQARLIALNACDFGDLLLHILNLLKTDRQILKRYQERFKYILVDEYQDTNSSQYLWLRLLAQSHQNICCVGDDDQSIYSWRGAEVANILRFEKDFPEAKVVKLEQNYRSTPHILAAASGLINHNSGRLGKTLWTEETEGEKVQVVGVWDGPEEARRTGDEIEALQQIKQASLNDVAILVRAQFQTREFEDRFISIGMPYKIIGGFRFYERQEIRDALAYLRVIAQPADDLAFERIVNTPKRGLGDKTVEKVHRLARAQGISMAAAALTICDTDELPTRARSTLLALMRNFGRWRELASVTDHAELTRIVLDECGYTTMLQADRSTEAAGRLENLTELARAMEEYETLGDFLEHVSLVMDNDARDDEAKVTILTMHGAKGLEYEYVFCAGWEEGVFPSQRSLDEGGIASLEEERRLAYVAITRARKKCTIFHAANRRIYGQWNSAIPSRFIGELPEDHIDQESSMSGGESLWRANWSENSDPFAHLASANATRAGKRGPGWQRAASSGFDKTPKNIKEARRSAVSLGSKGRDDVTVGMRVFHTKFGYGEVKVKEGNKLEIAFEKSGDKRVLDSFVEVA</sequence>
<dbReference type="PANTHER" id="PTHR11070:SF2">
    <property type="entry name" value="ATP-DEPENDENT DNA HELICASE SRS2"/>
    <property type="match status" value="1"/>
</dbReference>
<feature type="region of interest" description="Disordered" evidence="13">
    <location>
        <begin position="1"/>
        <end position="24"/>
    </location>
</feature>
<keyword evidence="4 12" id="KW-0347">Helicase</keyword>
<evidence type="ECO:0000256" key="13">
    <source>
        <dbReference type="SAM" id="MobiDB-lite"/>
    </source>
</evidence>
<dbReference type="Gene3D" id="1.10.10.160">
    <property type="match status" value="1"/>
</dbReference>
<evidence type="ECO:0000256" key="12">
    <source>
        <dbReference type="PROSITE-ProRule" id="PRU00560"/>
    </source>
</evidence>
<dbReference type="Pfam" id="PF13361">
    <property type="entry name" value="UvrD_C"/>
    <property type="match status" value="1"/>
</dbReference>
<accession>A0ABX2N120</accession>
<protein>
    <recommendedName>
        <fullName evidence="9">DNA 3'-5' helicase</fullName>
        <ecNumber evidence="9">5.6.2.4</ecNumber>
    </recommendedName>
    <alternativeName>
        <fullName evidence="10">DNA 3'-5' helicase II</fullName>
    </alternativeName>
</protein>
<proteinExistence type="inferred from homology"/>
<dbReference type="InterPro" id="IPR014016">
    <property type="entry name" value="UvrD-like_ATP-bd"/>
</dbReference>
<evidence type="ECO:0000256" key="4">
    <source>
        <dbReference type="ARBA" id="ARBA00022806"/>
    </source>
</evidence>
<evidence type="ECO:0000256" key="9">
    <source>
        <dbReference type="ARBA" id="ARBA00034808"/>
    </source>
</evidence>
<comment type="similarity">
    <text evidence="1">Belongs to the helicase family. UvrD subfamily.</text>
</comment>
<organism evidence="16 17">
    <name type="scientific">Parasphingorhabdus flavimaris</name>
    <dbReference type="NCBI Taxonomy" id="266812"/>
    <lineage>
        <taxon>Bacteria</taxon>
        <taxon>Pseudomonadati</taxon>
        <taxon>Pseudomonadota</taxon>
        <taxon>Alphaproteobacteria</taxon>
        <taxon>Sphingomonadales</taxon>
        <taxon>Sphingomonadaceae</taxon>
        <taxon>Parasphingorhabdus</taxon>
    </lineage>
</organism>
<reference evidence="16 17" key="1">
    <citation type="submission" date="2020-06" db="EMBL/GenBank/DDBJ databases">
        <authorList>
            <person name="Kim S.-J."/>
            <person name="Park S.-J."/>
        </authorList>
    </citation>
    <scope>NUCLEOTIDE SEQUENCE [LARGE SCALE GENOMIC DNA]</scope>
    <source>
        <strain evidence="16 17">SW-151</strain>
    </source>
</reference>
<dbReference type="InterPro" id="IPR014017">
    <property type="entry name" value="DNA_helicase_UvrD-like_C"/>
</dbReference>
<evidence type="ECO:0000256" key="1">
    <source>
        <dbReference type="ARBA" id="ARBA00009922"/>
    </source>
</evidence>
<evidence type="ECO:0000256" key="2">
    <source>
        <dbReference type="ARBA" id="ARBA00022741"/>
    </source>
</evidence>